<dbReference type="GeneID" id="106767454"/>
<dbReference type="AlphaFoldDB" id="A0A1S3UPB6"/>
<dbReference type="Proteomes" id="UP000087766">
    <property type="component" value="Chromosome 7"/>
</dbReference>
<feature type="compositionally biased region" description="Basic residues" evidence="1">
    <location>
        <begin position="167"/>
        <end position="179"/>
    </location>
</feature>
<reference evidence="2" key="1">
    <citation type="journal article" date="2014" name="Nat. Commun.">
        <title>Genome sequence of mungbean and insights into evolution within Vigna species.</title>
        <authorList>
            <person name="Kang Y.J."/>
            <person name="Kim S.K."/>
            <person name="Kim M.Y."/>
            <person name="Lestari P."/>
            <person name="Kim K.H."/>
            <person name="Ha B.K."/>
            <person name="Jun T.H."/>
            <person name="Hwang W.J."/>
            <person name="Lee T."/>
            <person name="Lee J."/>
            <person name="Shim S."/>
            <person name="Yoon M.Y."/>
            <person name="Jang Y.E."/>
            <person name="Han K.S."/>
            <person name="Taeprayoon P."/>
            <person name="Yoon N."/>
            <person name="Somta P."/>
            <person name="Tanya P."/>
            <person name="Kim K.S."/>
            <person name="Gwag J.G."/>
            <person name="Moon J.K."/>
            <person name="Lee Y.H."/>
            <person name="Park B.S."/>
            <person name="Bombarely A."/>
            <person name="Doyle J.J."/>
            <person name="Jackson S.A."/>
            <person name="Schafleitner R."/>
            <person name="Srinives P."/>
            <person name="Varshney R.K."/>
            <person name="Lee S.H."/>
        </authorList>
    </citation>
    <scope>NUCLEOTIDE SEQUENCE [LARGE SCALE GENOMIC DNA]</scope>
    <source>
        <strain evidence="2">cv. VC1973A</strain>
    </source>
</reference>
<dbReference type="STRING" id="3916.A0A1S3UPB6"/>
<name>A0A1S3UPB6_VIGRR</name>
<gene>
    <name evidence="3 4" type="primary">LOC106767454</name>
</gene>
<feature type="region of interest" description="Disordered" evidence="1">
    <location>
        <begin position="78"/>
        <end position="187"/>
    </location>
</feature>
<evidence type="ECO:0000313" key="2">
    <source>
        <dbReference type="Proteomes" id="UP000087766"/>
    </source>
</evidence>
<dbReference type="SMR" id="A0A1S3UPB6"/>
<reference evidence="3 4" key="2">
    <citation type="submission" date="2025-04" db="UniProtKB">
        <authorList>
            <consortium name="RefSeq"/>
        </authorList>
    </citation>
    <scope>IDENTIFICATION</scope>
    <source>
        <tissue evidence="3 4">Leaf</tissue>
    </source>
</reference>
<evidence type="ECO:0000313" key="4">
    <source>
        <dbReference type="RefSeq" id="XP_014507843.1"/>
    </source>
</evidence>
<proteinExistence type="predicted"/>
<protein>
    <submittedName>
        <fullName evidence="3 4">Uncharacterized protein LOC106767454</fullName>
    </submittedName>
</protein>
<sequence>MEYQAFGRAQKPKVAIIKQALKVMLVLAVGSWMLYQIKQSRNDRENYSDETRLVGGHGAKLLGRKGILPRVYEIDFPDSGNVDSAGEAKESSSGSDDGSESSDGAKEDKAEAELVHINEKFSTRERKEVELEPQTLPEVLSENQCRDSSKTAAGKVGLESRSSESGHKKHGIEKHPKRSKVNDSKSNVIEKELQLRKQLNDEHVRQNATLDFSEKEDDGDEGPIIREKETGIQKNVVEGATNAELAEEIDEVQSFHDENGAPPDVNETEIVVFGRAHIVHEENLSNVSKGSWLRKHIYEVTHVEDNTVEVNPETSRNDADEETNAGNITTHYHTSGIKHISEIGEADS</sequence>
<organism evidence="2 3">
    <name type="scientific">Vigna radiata var. radiata</name>
    <name type="common">Mung bean</name>
    <name type="synonym">Phaseolus aureus</name>
    <dbReference type="NCBI Taxonomy" id="3916"/>
    <lineage>
        <taxon>Eukaryota</taxon>
        <taxon>Viridiplantae</taxon>
        <taxon>Streptophyta</taxon>
        <taxon>Embryophyta</taxon>
        <taxon>Tracheophyta</taxon>
        <taxon>Spermatophyta</taxon>
        <taxon>Magnoliopsida</taxon>
        <taxon>eudicotyledons</taxon>
        <taxon>Gunneridae</taxon>
        <taxon>Pentapetalae</taxon>
        <taxon>rosids</taxon>
        <taxon>fabids</taxon>
        <taxon>Fabales</taxon>
        <taxon>Fabaceae</taxon>
        <taxon>Papilionoideae</taxon>
        <taxon>50 kb inversion clade</taxon>
        <taxon>NPAAA clade</taxon>
        <taxon>indigoferoid/millettioid clade</taxon>
        <taxon>Phaseoleae</taxon>
        <taxon>Vigna</taxon>
    </lineage>
</organism>
<dbReference type="PANTHER" id="PTHR33700:SF30">
    <property type="entry name" value="PROTEIN, PUTATIVE-RELATED"/>
    <property type="match status" value="1"/>
</dbReference>
<dbReference type="KEGG" id="vra:106767454"/>
<dbReference type="OrthoDB" id="1928179at2759"/>
<dbReference type="Gramene" id="Vradi07g28580.1">
    <property type="protein sequence ID" value="Vradi07g28580.1"/>
    <property type="gene ID" value="Vradi07g28580"/>
</dbReference>
<dbReference type="PANTHER" id="PTHR33700">
    <property type="entry name" value="MYB-LIKE PROTEIN X"/>
    <property type="match status" value="1"/>
</dbReference>
<feature type="compositionally biased region" description="Basic and acidic residues" evidence="1">
    <location>
        <begin position="103"/>
        <end position="130"/>
    </location>
</feature>
<evidence type="ECO:0000313" key="3">
    <source>
        <dbReference type="RefSeq" id="XP_014507842.1"/>
    </source>
</evidence>
<evidence type="ECO:0000256" key="1">
    <source>
        <dbReference type="SAM" id="MobiDB-lite"/>
    </source>
</evidence>
<accession>A0A1S3UPB6</accession>
<dbReference type="RefSeq" id="XP_014507842.1">
    <property type="nucleotide sequence ID" value="XM_014652356.2"/>
</dbReference>
<dbReference type="RefSeq" id="XP_014507843.1">
    <property type="nucleotide sequence ID" value="XM_014652357.2"/>
</dbReference>
<keyword evidence="2" id="KW-1185">Reference proteome</keyword>